<dbReference type="RefSeq" id="WP_317563149.1">
    <property type="nucleotide sequence ID" value="NZ_JAWLJX010000001.1"/>
</dbReference>
<gene>
    <name evidence="2" type="ORF">R3P96_03065</name>
</gene>
<dbReference type="Pfam" id="PF13581">
    <property type="entry name" value="HATPase_c_2"/>
    <property type="match status" value="1"/>
</dbReference>
<dbReference type="SUPFAM" id="SSF55874">
    <property type="entry name" value="ATPase domain of HSP90 chaperone/DNA topoisomerase II/histidine kinase"/>
    <property type="match status" value="1"/>
</dbReference>
<reference evidence="2 3" key="1">
    <citation type="submission" date="2023-10" db="EMBL/GenBank/DDBJ databases">
        <title>Development of a sustainable strategy for remediation of hydrocarbon-contaminated territories based on the waste exchange concept.</title>
        <authorList>
            <person name="Krivoruchko A."/>
        </authorList>
    </citation>
    <scope>NUCLEOTIDE SEQUENCE [LARGE SCALE GENOMIC DNA]</scope>
    <source>
        <strain evidence="2 3">IEGM 1323</strain>
    </source>
</reference>
<dbReference type="Gene3D" id="3.30.565.10">
    <property type="entry name" value="Histidine kinase-like ATPase, C-terminal domain"/>
    <property type="match status" value="1"/>
</dbReference>
<dbReference type="GO" id="GO:0004673">
    <property type="term" value="F:protein histidine kinase activity"/>
    <property type="evidence" value="ECO:0007669"/>
    <property type="project" value="UniProtKB-EC"/>
</dbReference>
<sequence length="135" mass="14756">MPENPVLEGAAEPETLDLIHELLAETFALFRLGAADAMQFELAVVEIGANIIEHSRASGVVTLRLELEVFDDRIVANYSDDGNPARVDLDSVALPDDLAERGRGLAIAINVLDELGYRRSGGKNHWHLVRNLPTT</sequence>
<dbReference type="EC" id="2.7.13.3" evidence="2"/>
<evidence type="ECO:0000259" key="1">
    <source>
        <dbReference type="Pfam" id="PF13581"/>
    </source>
</evidence>
<evidence type="ECO:0000313" key="2">
    <source>
        <dbReference type="EMBL" id="MDV6260313.1"/>
    </source>
</evidence>
<name>A0ABU4B7Z7_9NOCA</name>
<dbReference type="InterPro" id="IPR003594">
    <property type="entry name" value="HATPase_dom"/>
</dbReference>
<keyword evidence="2" id="KW-0808">Transferase</keyword>
<proteinExistence type="predicted"/>
<comment type="caution">
    <text evidence="2">The sequence shown here is derived from an EMBL/GenBank/DDBJ whole genome shotgun (WGS) entry which is preliminary data.</text>
</comment>
<dbReference type="Proteomes" id="UP001185755">
    <property type="component" value="Unassembled WGS sequence"/>
</dbReference>
<organism evidence="2 3">
    <name type="scientific">Rhodococcoides yunnanense</name>
    <dbReference type="NCBI Taxonomy" id="278209"/>
    <lineage>
        <taxon>Bacteria</taxon>
        <taxon>Bacillati</taxon>
        <taxon>Actinomycetota</taxon>
        <taxon>Actinomycetes</taxon>
        <taxon>Mycobacteriales</taxon>
        <taxon>Nocardiaceae</taxon>
        <taxon>Rhodococcoides</taxon>
    </lineage>
</organism>
<protein>
    <submittedName>
        <fullName evidence="2">ATP-binding protein</fullName>
        <ecNumber evidence="2">2.7.13.3</ecNumber>
    </submittedName>
</protein>
<dbReference type="CDD" id="cd16936">
    <property type="entry name" value="HATPase_RsbW-like"/>
    <property type="match status" value="1"/>
</dbReference>
<keyword evidence="2" id="KW-0547">Nucleotide-binding</keyword>
<keyword evidence="2" id="KW-0067">ATP-binding</keyword>
<dbReference type="GO" id="GO:0005524">
    <property type="term" value="F:ATP binding"/>
    <property type="evidence" value="ECO:0007669"/>
    <property type="project" value="UniProtKB-KW"/>
</dbReference>
<keyword evidence="3" id="KW-1185">Reference proteome</keyword>
<evidence type="ECO:0000313" key="3">
    <source>
        <dbReference type="Proteomes" id="UP001185755"/>
    </source>
</evidence>
<dbReference type="EMBL" id="JAWLJX010000001">
    <property type="protein sequence ID" value="MDV6260313.1"/>
    <property type="molecule type" value="Genomic_DNA"/>
</dbReference>
<dbReference type="InterPro" id="IPR036890">
    <property type="entry name" value="HATPase_C_sf"/>
</dbReference>
<accession>A0ABU4B7Z7</accession>
<feature type="domain" description="Histidine kinase/HSP90-like ATPase" evidence="1">
    <location>
        <begin position="10"/>
        <end position="125"/>
    </location>
</feature>